<accession>A0A3P6E367</accession>
<gene>
    <name evidence="1" type="ORF">BOLC7T44103H</name>
</gene>
<dbReference type="EMBL" id="LR031876">
    <property type="protein sequence ID" value="VDD38543.1"/>
    <property type="molecule type" value="Genomic_DNA"/>
</dbReference>
<name>A0A3P6E367_BRAOL</name>
<dbReference type="AlphaFoldDB" id="A0A3P6E367"/>
<reference evidence="1" key="1">
    <citation type="submission" date="2018-11" db="EMBL/GenBank/DDBJ databases">
        <authorList>
            <consortium name="Genoscope - CEA"/>
            <person name="William W."/>
        </authorList>
    </citation>
    <scope>NUCLEOTIDE SEQUENCE</scope>
</reference>
<proteinExistence type="predicted"/>
<sequence>MFAAGEEPIGERVNSYHKLKRTELLIDALEPEELEFLRNSTFGKILAIEENPPFSGAFGKYVVVRLLKVNKKYEVWFIFPGSPVRMSLREFAIVTG</sequence>
<protein>
    <recommendedName>
        <fullName evidence="2">DUF1985 domain-containing protein</fullName>
    </recommendedName>
</protein>
<organism evidence="1">
    <name type="scientific">Brassica oleracea</name>
    <name type="common">Wild cabbage</name>
    <dbReference type="NCBI Taxonomy" id="3712"/>
    <lineage>
        <taxon>Eukaryota</taxon>
        <taxon>Viridiplantae</taxon>
        <taxon>Streptophyta</taxon>
        <taxon>Embryophyta</taxon>
        <taxon>Tracheophyta</taxon>
        <taxon>Spermatophyta</taxon>
        <taxon>Magnoliopsida</taxon>
        <taxon>eudicotyledons</taxon>
        <taxon>Gunneridae</taxon>
        <taxon>Pentapetalae</taxon>
        <taxon>rosids</taxon>
        <taxon>malvids</taxon>
        <taxon>Brassicales</taxon>
        <taxon>Brassicaceae</taxon>
        <taxon>Brassiceae</taxon>
        <taxon>Brassica</taxon>
    </lineage>
</organism>
<dbReference type="PANTHER" id="PTHR48449:SF2">
    <property type="entry name" value="UBIQUITIN-LIKE PROTEASE FAMILY PROFILE DOMAIN-CONTAINING PROTEIN"/>
    <property type="match status" value="1"/>
</dbReference>
<evidence type="ECO:0008006" key="2">
    <source>
        <dbReference type="Google" id="ProtNLM"/>
    </source>
</evidence>
<dbReference type="PANTHER" id="PTHR48449">
    <property type="entry name" value="DUF1985 DOMAIN-CONTAINING PROTEIN"/>
    <property type="match status" value="1"/>
</dbReference>
<evidence type="ECO:0000313" key="1">
    <source>
        <dbReference type="EMBL" id="VDD38543.1"/>
    </source>
</evidence>
<feature type="non-terminal residue" evidence="1">
    <location>
        <position position="96"/>
    </location>
</feature>